<proteinExistence type="predicted"/>
<keyword evidence="5" id="KW-0539">Nucleus</keyword>
<dbReference type="SUPFAM" id="SSF101941">
    <property type="entry name" value="NAC domain"/>
    <property type="match status" value="1"/>
</dbReference>
<keyword evidence="3" id="KW-0238">DNA-binding</keyword>
<dbReference type="PROSITE" id="PS51005">
    <property type="entry name" value="NAC"/>
    <property type="match status" value="1"/>
</dbReference>
<comment type="subcellular location">
    <subcellularLocation>
        <location evidence="1">Nucleus</location>
    </subcellularLocation>
</comment>
<dbReference type="PANTHER" id="PTHR31719:SF94">
    <property type="entry name" value="PROTEIN ATAF2"/>
    <property type="match status" value="1"/>
</dbReference>
<keyword evidence="2" id="KW-0805">Transcription regulation</keyword>
<dbReference type="GO" id="GO:0005634">
    <property type="term" value="C:nucleus"/>
    <property type="evidence" value="ECO:0007669"/>
    <property type="project" value="UniProtKB-SubCell"/>
</dbReference>
<dbReference type="Pfam" id="PF02365">
    <property type="entry name" value="NAM"/>
    <property type="match status" value="1"/>
</dbReference>
<evidence type="ECO:0000256" key="5">
    <source>
        <dbReference type="ARBA" id="ARBA00023242"/>
    </source>
</evidence>
<dbReference type="InterPro" id="IPR036093">
    <property type="entry name" value="NAC_dom_sf"/>
</dbReference>
<evidence type="ECO:0000256" key="4">
    <source>
        <dbReference type="ARBA" id="ARBA00023163"/>
    </source>
</evidence>
<dbReference type="Gene3D" id="2.170.150.80">
    <property type="entry name" value="NAC domain"/>
    <property type="match status" value="1"/>
</dbReference>
<sequence length="240" mass="27613">MANLAEAGYVFEPTGHELVGHYLMPRAGLGGFFLPGVIEEGVDVLSLRPRALSFPENHKRDYSEVWGFFFTAKLAGETCPTPGAGRCWVQYGQEKAYYGGEGGREEVAFRHRFAYRYTWRDGEYGQEKAYYGGEGGREEVAFRHRFAYRYTWRDGEVMSQTRWRMKEYRLNRNAAAFRRAHPSAVPADVVFVVHKVYRKPLIPRSPPPPVDSSSSKDEGFESYILYPRLDELMRRLTEGN</sequence>
<protein>
    <submittedName>
        <fullName evidence="6">Uncharacterized protein</fullName>
    </submittedName>
</protein>
<reference evidence="6" key="1">
    <citation type="submission" date="2015-06" db="UniProtKB">
        <authorList>
            <consortium name="EnsemblPlants"/>
        </authorList>
    </citation>
    <scope>IDENTIFICATION</scope>
</reference>
<organism evidence="6">
    <name type="scientific">Aegilops tauschii</name>
    <name type="common">Tausch's goatgrass</name>
    <name type="synonym">Aegilops squarrosa</name>
    <dbReference type="NCBI Taxonomy" id="37682"/>
    <lineage>
        <taxon>Eukaryota</taxon>
        <taxon>Viridiplantae</taxon>
        <taxon>Streptophyta</taxon>
        <taxon>Embryophyta</taxon>
        <taxon>Tracheophyta</taxon>
        <taxon>Spermatophyta</taxon>
        <taxon>Magnoliopsida</taxon>
        <taxon>Liliopsida</taxon>
        <taxon>Poales</taxon>
        <taxon>Poaceae</taxon>
        <taxon>BOP clade</taxon>
        <taxon>Pooideae</taxon>
        <taxon>Triticodae</taxon>
        <taxon>Triticeae</taxon>
        <taxon>Triticinae</taxon>
        <taxon>Aegilops</taxon>
    </lineage>
</organism>
<accession>M8CCK6</accession>
<name>M8CCK6_AEGTA</name>
<evidence type="ECO:0000256" key="2">
    <source>
        <dbReference type="ARBA" id="ARBA00023015"/>
    </source>
</evidence>
<dbReference type="GO" id="GO:0003677">
    <property type="term" value="F:DNA binding"/>
    <property type="evidence" value="ECO:0007669"/>
    <property type="project" value="UniProtKB-KW"/>
</dbReference>
<keyword evidence="4" id="KW-0804">Transcription</keyword>
<evidence type="ECO:0000256" key="3">
    <source>
        <dbReference type="ARBA" id="ARBA00023125"/>
    </source>
</evidence>
<dbReference type="InterPro" id="IPR003441">
    <property type="entry name" value="NAC-dom"/>
</dbReference>
<evidence type="ECO:0000256" key="1">
    <source>
        <dbReference type="ARBA" id="ARBA00004123"/>
    </source>
</evidence>
<evidence type="ECO:0000313" key="6">
    <source>
        <dbReference type="EnsemblPlants" id="EMT20851"/>
    </source>
</evidence>
<dbReference type="AlphaFoldDB" id="M8CCK6"/>
<dbReference type="GO" id="GO:0006355">
    <property type="term" value="P:regulation of DNA-templated transcription"/>
    <property type="evidence" value="ECO:0007669"/>
    <property type="project" value="InterPro"/>
</dbReference>
<dbReference type="EnsemblPlants" id="EMT20851">
    <property type="protein sequence ID" value="EMT20851"/>
    <property type="gene ID" value="F775_22358"/>
</dbReference>
<dbReference type="PANTHER" id="PTHR31719">
    <property type="entry name" value="NAC TRANSCRIPTION FACTOR 56"/>
    <property type="match status" value="1"/>
</dbReference>